<evidence type="ECO:0000256" key="1">
    <source>
        <dbReference type="SAM" id="MobiDB-lite"/>
    </source>
</evidence>
<sequence>MRNFRKSMTLPPPSVQKQENNHSQKTKLIPSLAPPLPSTNSRTPQRLHNHKLLLNQSSKNNSKKKQNQRHQRKKKDKTHIKTKTPAPTPVAFSQPKQLAKTKSLLKKYNPQIQNKLKP</sequence>
<accession>A0A7S0G2M5</accession>
<reference evidence="2" key="1">
    <citation type="submission" date="2021-01" db="EMBL/GenBank/DDBJ databases">
        <authorList>
            <person name="Corre E."/>
            <person name="Pelletier E."/>
            <person name="Niang G."/>
            <person name="Scheremetjew M."/>
            <person name="Finn R."/>
            <person name="Kale V."/>
            <person name="Holt S."/>
            <person name="Cochrane G."/>
            <person name="Meng A."/>
            <person name="Brown T."/>
            <person name="Cohen L."/>
        </authorList>
    </citation>
    <scope>NUCLEOTIDE SEQUENCE</scope>
    <source>
        <strain evidence="2">UTEX LB 2760</strain>
    </source>
</reference>
<organism evidence="2">
    <name type="scientific">Rhodosorus marinus</name>
    <dbReference type="NCBI Taxonomy" id="101924"/>
    <lineage>
        <taxon>Eukaryota</taxon>
        <taxon>Rhodophyta</taxon>
        <taxon>Stylonematophyceae</taxon>
        <taxon>Stylonematales</taxon>
        <taxon>Stylonemataceae</taxon>
        <taxon>Rhodosorus</taxon>
    </lineage>
</organism>
<protein>
    <submittedName>
        <fullName evidence="2">Uncharacterized protein</fullName>
    </submittedName>
</protein>
<dbReference type="AlphaFoldDB" id="A0A7S0G2M5"/>
<gene>
    <name evidence="2" type="ORF">RMAR0315_LOCUS3789</name>
</gene>
<feature type="compositionally biased region" description="Basic residues" evidence="1">
    <location>
        <begin position="61"/>
        <end position="82"/>
    </location>
</feature>
<dbReference type="EMBL" id="HBEK01006968">
    <property type="protein sequence ID" value="CAD8393804.1"/>
    <property type="molecule type" value="Transcribed_RNA"/>
</dbReference>
<name>A0A7S0G2M5_9RHOD</name>
<feature type="region of interest" description="Disordered" evidence="1">
    <location>
        <begin position="1"/>
        <end position="118"/>
    </location>
</feature>
<proteinExistence type="predicted"/>
<evidence type="ECO:0000313" key="2">
    <source>
        <dbReference type="EMBL" id="CAD8393804.1"/>
    </source>
</evidence>